<gene>
    <name evidence="2" type="ORF">Cvel_23804</name>
</gene>
<reference evidence="2" key="1">
    <citation type="submission" date="2014-11" db="EMBL/GenBank/DDBJ databases">
        <authorList>
            <person name="Otto D Thomas"/>
            <person name="Naeem Raeece"/>
        </authorList>
    </citation>
    <scope>NUCLEOTIDE SEQUENCE</scope>
</reference>
<proteinExistence type="predicted"/>
<dbReference type="AlphaFoldDB" id="A0A0G4GXF6"/>
<evidence type="ECO:0000313" key="2">
    <source>
        <dbReference type="EMBL" id="CEM35725.1"/>
    </source>
</evidence>
<name>A0A0G4GXF6_9ALVE</name>
<sequence>MTGILADIKTCHEKNVGIIGRVEALKEVKTFEYSFQSSLSSSRELFSRRRLISIAIPEKKGVQSIASFLSDWKFPGTLRNDFLHFLETLNYHPSTWIEMKKLNDDLERVALGLGEFCLDEGGDMADKRKAELAKYLDNLQRIQKILYDLEEDLMGRESRQAEIQREVNQRVAALNKCLFKCELRPHDSFWGSVLLSEGHAALLTSWYPGSWDLIYRGTRDGMNAKTFHSKADGKGPTVSLVQCNENVFGGYTKVLWQSVGQQSDGSTGRWASDNQAEIFILKSTLGIEPARFPVKIIEKTRAVFHRETSGPIFLYDIVTNFGTESCVSEFGRGYKNPTGLGEYALTEGTARSSRIQARYSRDRGVCLGWGGVKH</sequence>
<dbReference type="InterPro" id="IPR006571">
    <property type="entry name" value="TLDc_dom"/>
</dbReference>
<evidence type="ECO:0000259" key="1">
    <source>
        <dbReference type="Pfam" id="PF07534"/>
    </source>
</evidence>
<feature type="domain" description="TLDc" evidence="1">
    <location>
        <begin position="194"/>
        <end position="264"/>
    </location>
</feature>
<accession>A0A0G4GXF6</accession>
<organism evidence="2">
    <name type="scientific">Chromera velia CCMP2878</name>
    <dbReference type="NCBI Taxonomy" id="1169474"/>
    <lineage>
        <taxon>Eukaryota</taxon>
        <taxon>Sar</taxon>
        <taxon>Alveolata</taxon>
        <taxon>Colpodellida</taxon>
        <taxon>Chromeraceae</taxon>
        <taxon>Chromera</taxon>
    </lineage>
</organism>
<protein>
    <recommendedName>
        <fullName evidence="1">TLDc domain-containing protein</fullName>
    </recommendedName>
</protein>
<dbReference type="VEuPathDB" id="CryptoDB:Cvel_23804"/>
<dbReference type="Pfam" id="PF07534">
    <property type="entry name" value="TLD"/>
    <property type="match status" value="1"/>
</dbReference>
<dbReference type="PhylomeDB" id="A0A0G4GXF6"/>
<dbReference type="EMBL" id="CDMZ01001656">
    <property type="protein sequence ID" value="CEM35725.1"/>
    <property type="molecule type" value="Genomic_DNA"/>
</dbReference>